<evidence type="ECO:0000313" key="5">
    <source>
        <dbReference type="Proteomes" id="UP000032361"/>
    </source>
</evidence>
<dbReference type="InterPro" id="IPR035992">
    <property type="entry name" value="Ricin_B-like_lectins"/>
</dbReference>
<proteinExistence type="predicted"/>
<dbReference type="NCBIfam" id="TIGR04183">
    <property type="entry name" value="Por_Secre_tail"/>
    <property type="match status" value="1"/>
</dbReference>
<dbReference type="GO" id="GO:0005975">
    <property type="term" value="P:carbohydrate metabolic process"/>
    <property type="evidence" value="ECO:0007669"/>
    <property type="project" value="UniProtKB-ARBA"/>
</dbReference>
<evidence type="ECO:0000256" key="1">
    <source>
        <dbReference type="ARBA" id="ARBA00022729"/>
    </source>
</evidence>
<dbReference type="InterPro" id="IPR026444">
    <property type="entry name" value="Secre_tail"/>
</dbReference>
<keyword evidence="5" id="KW-1185">Reference proteome</keyword>
<dbReference type="EMBL" id="JTDV01000001">
    <property type="protein sequence ID" value="KJD34821.1"/>
    <property type="molecule type" value="Genomic_DNA"/>
</dbReference>
<dbReference type="SMART" id="SM00560">
    <property type="entry name" value="LamGL"/>
    <property type="match status" value="1"/>
</dbReference>
<feature type="domain" description="Fibronectin type-III" evidence="3">
    <location>
        <begin position="534"/>
        <end position="627"/>
    </location>
</feature>
<dbReference type="InterPro" id="IPR013783">
    <property type="entry name" value="Ig-like_fold"/>
</dbReference>
<dbReference type="Gene3D" id="2.80.10.50">
    <property type="match status" value="2"/>
</dbReference>
<dbReference type="InterPro" id="IPR036116">
    <property type="entry name" value="FN3_sf"/>
</dbReference>
<dbReference type="SUPFAM" id="SSF50370">
    <property type="entry name" value="Ricin B-like lectins"/>
    <property type="match status" value="1"/>
</dbReference>
<accession>A0A0D7W6T2</accession>
<keyword evidence="2" id="KW-1015">Disulfide bond</keyword>
<dbReference type="InterPro" id="IPR003961">
    <property type="entry name" value="FN3_dom"/>
</dbReference>
<sequence>MALTFVMKSSYSQVSSASDNLKAQPISDRSIVFNVEATGIAKPITWGLDLAWLSERNIIRGMAFMEANNVDVIRSSFMPTQPLLNDETLQGDALTNTNLRIDIIKNNLGAGTNVVLNSDHPSVNDYFKGNAANWAKLIEVTAQMHEAEGFNIVTVSPFNEPDFTNTGQGTMQDFYNICGQLKSNSYFDNIRVSGGNTLNTDEALNWYNYLKTRLDEGNTHQLAGSFDNYANFFQTVSSDGNHATNDELHNVMEAMVGVEYGLQTGIWWGTAELARGEFVKASDGVRLGYAEHRPNWTSASVYRHTNGKVQAFGGTSERQARPTNYTFLSKDRVVYYDGVGPQREYVMELPADPNGAYQTALQRNAERVVNISWGEDVQPEINGEYKIVNKNSGLVMEVSGSGDGANVRQNNYVGSSSQKFTVVPVPIDIGGDFSYYRIKVLSDANRSLDVNNFSLDNGGNIHLWTQANGGNQQWYLDYQSDGWFLIRSRESSHCIDVYQAGTNAGANIVQWEKNGGANQEWRFLPVDAPIEFDAPSAPTNLEATVQPTSVRLDWDASPETDVAGYHIYRAEAENGAYNTIARTVTNTAFIDNTALSGINYFYKIKAIDGSLNRSEYSNVTSGTASGAQSLVAQFNFENNTQDASTNLNHAATAGTISFETSENESQAITLNGSDAFVQLPPDIASHQELTMATWVNWNGGGAWQRIFDFGNNTNEYLFLTPSSGAGTLRFGMKIGSGEQFIESSVLPTGEWTHVAVTISTSGVVLYVNGQQVAQSTSAFGSPLNIKPALNYIGRSQFPDPLLNGSVDDFRVYNYALSPAQVEALAAGTLSVNTTKLEDAIGVYPVPSDDALHVKINKSNLKLNTVNIKITDIRGVKLQETKITNSDHFVVNTAQMSSGIYVLEIENKGVSVKKKFVVKH</sequence>
<reference evidence="4 5" key="1">
    <citation type="journal article" date="2015" name="Antonie Van Leeuwenhoek">
        <title>Tamlana nanhaiensis sp. nov., isolated from surface seawater collected from the South China Sea.</title>
        <authorList>
            <person name="Liu X."/>
            <person name="Lai Q."/>
            <person name="Du Y."/>
            <person name="Li G."/>
            <person name="Sun F."/>
            <person name="Shao Z."/>
        </authorList>
    </citation>
    <scope>NUCLEOTIDE SEQUENCE [LARGE SCALE GENOMIC DNA]</scope>
    <source>
        <strain evidence="4 5">FHC16</strain>
    </source>
</reference>
<dbReference type="AlphaFoldDB" id="A0A0D7W6T2"/>
<evidence type="ECO:0000256" key="2">
    <source>
        <dbReference type="ARBA" id="ARBA00023157"/>
    </source>
</evidence>
<dbReference type="SUPFAM" id="SSF49265">
    <property type="entry name" value="Fibronectin type III"/>
    <property type="match status" value="1"/>
</dbReference>
<dbReference type="CDD" id="cd00063">
    <property type="entry name" value="FN3"/>
    <property type="match status" value="1"/>
</dbReference>
<dbReference type="Pfam" id="PF13385">
    <property type="entry name" value="Laminin_G_3"/>
    <property type="match status" value="1"/>
</dbReference>
<dbReference type="InterPro" id="IPR006558">
    <property type="entry name" value="LamG-like"/>
</dbReference>
<dbReference type="CDD" id="cd00161">
    <property type="entry name" value="beta-trefoil_Ricin-like"/>
    <property type="match status" value="1"/>
</dbReference>
<dbReference type="Pfam" id="PF00652">
    <property type="entry name" value="Ricin_B_lectin"/>
    <property type="match status" value="1"/>
</dbReference>
<protein>
    <recommendedName>
        <fullName evidence="3">Fibronectin type-III domain-containing protein</fullName>
    </recommendedName>
</protein>
<dbReference type="SMART" id="SM00458">
    <property type="entry name" value="RICIN"/>
    <property type="match status" value="1"/>
</dbReference>
<keyword evidence="1" id="KW-0732">Signal</keyword>
<dbReference type="Gene3D" id="2.60.40.10">
    <property type="entry name" value="Immunoglobulins"/>
    <property type="match status" value="1"/>
</dbReference>
<comment type="caution">
    <text evidence="4">The sequence shown here is derived from an EMBL/GenBank/DDBJ whole genome shotgun (WGS) entry which is preliminary data.</text>
</comment>
<dbReference type="Gene3D" id="2.60.120.200">
    <property type="match status" value="1"/>
</dbReference>
<name>A0A0D7W6T2_9FLAO</name>
<dbReference type="InterPro" id="IPR013320">
    <property type="entry name" value="ConA-like_dom_sf"/>
</dbReference>
<dbReference type="PROSITE" id="PS50231">
    <property type="entry name" value="RICIN_B_LECTIN"/>
    <property type="match status" value="1"/>
</dbReference>
<evidence type="ECO:0000313" key="4">
    <source>
        <dbReference type="EMBL" id="KJD34821.1"/>
    </source>
</evidence>
<dbReference type="PROSITE" id="PS50853">
    <property type="entry name" value="FN3"/>
    <property type="match status" value="1"/>
</dbReference>
<dbReference type="PATRIC" id="fig|1382798.3.peg.529"/>
<dbReference type="Proteomes" id="UP000032361">
    <property type="component" value="Unassembled WGS sequence"/>
</dbReference>
<gene>
    <name evidence="4" type="ORF">PK35_02610</name>
</gene>
<organism evidence="4 5">
    <name type="scientific">Neotamlana nanhaiensis</name>
    <dbReference type="NCBI Taxonomy" id="1382798"/>
    <lineage>
        <taxon>Bacteria</taxon>
        <taxon>Pseudomonadati</taxon>
        <taxon>Bacteroidota</taxon>
        <taxon>Flavobacteriia</taxon>
        <taxon>Flavobacteriales</taxon>
        <taxon>Flavobacteriaceae</taxon>
        <taxon>Neotamlana</taxon>
    </lineage>
</organism>
<dbReference type="Pfam" id="PF18962">
    <property type="entry name" value="Por_Secre_tail"/>
    <property type="match status" value="1"/>
</dbReference>
<dbReference type="SUPFAM" id="SSF49899">
    <property type="entry name" value="Concanavalin A-like lectins/glucanases"/>
    <property type="match status" value="1"/>
</dbReference>
<dbReference type="GO" id="GO:0004553">
    <property type="term" value="F:hydrolase activity, hydrolyzing O-glycosyl compounds"/>
    <property type="evidence" value="ECO:0007669"/>
    <property type="project" value="UniProtKB-ARBA"/>
</dbReference>
<dbReference type="InterPro" id="IPR000772">
    <property type="entry name" value="Ricin_B_lectin"/>
</dbReference>
<dbReference type="STRING" id="1382798.PK35_02610"/>
<evidence type="ECO:0000259" key="3">
    <source>
        <dbReference type="PROSITE" id="PS50853"/>
    </source>
</evidence>